<comment type="caution">
    <text evidence="1">The sequence shown here is derived from an EMBL/GenBank/DDBJ whole genome shotgun (WGS) entry which is preliminary data.</text>
</comment>
<protein>
    <recommendedName>
        <fullName evidence="3">Lipoprotein</fullName>
    </recommendedName>
</protein>
<dbReference type="PROSITE" id="PS51257">
    <property type="entry name" value="PROKAR_LIPOPROTEIN"/>
    <property type="match status" value="1"/>
</dbReference>
<accession>A0ABR9WB84</accession>
<name>A0ABR9WB84_9BACT</name>
<dbReference type="EMBL" id="JACYGY010000001">
    <property type="protein sequence ID" value="MBE9462749.1"/>
    <property type="molecule type" value="Genomic_DNA"/>
</dbReference>
<organism evidence="1 2">
    <name type="scientific">Dyadobacter subterraneus</name>
    <dbReference type="NCBI Taxonomy" id="2773304"/>
    <lineage>
        <taxon>Bacteria</taxon>
        <taxon>Pseudomonadati</taxon>
        <taxon>Bacteroidota</taxon>
        <taxon>Cytophagia</taxon>
        <taxon>Cytophagales</taxon>
        <taxon>Spirosomataceae</taxon>
        <taxon>Dyadobacter</taxon>
    </lineage>
</organism>
<evidence type="ECO:0000313" key="2">
    <source>
        <dbReference type="Proteomes" id="UP000634134"/>
    </source>
</evidence>
<dbReference type="Proteomes" id="UP000634134">
    <property type="component" value="Unassembled WGS sequence"/>
</dbReference>
<evidence type="ECO:0008006" key="3">
    <source>
        <dbReference type="Google" id="ProtNLM"/>
    </source>
</evidence>
<dbReference type="RefSeq" id="WP_194120935.1">
    <property type="nucleotide sequence ID" value="NZ_JACYGY010000001.1"/>
</dbReference>
<sequence length="201" mass="23250">MKFKTICIFLVLAGGIISCNEKSEKPESVNYRNISLTMYSYLENDSIPDKWDFYIESFWAIDSLGKCEMVRRDGFKKEQKYFETSLPDSTISLINTLDFSKLDTVKILPPQKGRYDGFLYCLSVREKDNKGVSYIKFIPSALNGKFLDLFNNLSRLMADAKTPGMFPAYYYPNSNYIRKNLSDSTKYPFPVRLKAEKNVAF</sequence>
<evidence type="ECO:0000313" key="1">
    <source>
        <dbReference type="EMBL" id="MBE9462749.1"/>
    </source>
</evidence>
<reference evidence="2" key="1">
    <citation type="submission" date="2023-07" db="EMBL/GenBank/DDBJ databases">
        <title>Dyadobacter sp. nov 'subterranea' isolated from contaminted grondwater.</title>
        <authorList>
            <person name="Szabo I."/>
            <person name="Al-Omari J."/>
            <person name="Szerdahelyi S.G."/>
            <person name="Rado J."/>
        </authorList>
    </citation>
    <scope>NUCLEOTIDE SEQUENCE [LARGE SCALE GENOMIC DNA]</scope>
    <source>
        <strain evidence="2">UP-52</strain>
    </source>
</reference>
<proteinExistence type="predicted"/>
<gene>
    <name evidence="1" type="ORF">IEE83_12725</name>
</gene>
<keyword evidence="2" id="KW-1185">Reference proteome</keyword>